<comment type="caution">
    <text evidence="6">The sequence shown here is derived from an EMBL/GenBank/DDBJ whole genome shotgun (WGS) entry which is preliminary data.</text>
</comment>
<protein>
    <recommendedName>
        <fullName evidence="5">H15 domain-containing protein</fullName>
    </recommendedName>
</protein>
<dbReference type="GO" id="GO:0005730">
    <property type="term" value="C:nucleolus"/>
    <property type="evidence" value="ECO:0007669"/>
    <property type="project" value="TreeGrafter"/>
</dbReference>
<dbReference type="InterPro" id="IPR017956">
    <property type="entry name" value="AT_hook_DNA-bd_motif"/>
</dbReference>
<dbReference type="InterPro" id="IPR036390">
    <property type="entry name" value="WH_DNA-bd_sf"/>
</dbReference>
<name>A0A9P0ZLX7_CUSEU</name>
<comment type="subcellular location">
    <subcellularLocation>
        <location evidence="1">Nucleus</location>
    </subcellularLocation>
</comment>
<evidence type="ECO:0000259" key="5">
    <source>
        <dbReference type="PROSITE" id="PS51504"/>
    </source>
</evidence>
<dbReference type="EMBL" id="CAMAPE010000050">
    <property type="protein sequence ID" value="CAH9106868.1"/>
    <property type="molecule type" value="Genomic_DNA"/>
</dbReference>
<dbReference type="PRINTS" id="PR00929">
    <property type="entry name" value="ATHOOK"/>
</dbReference>
<keyword evidence="7" id="KW-1185">Reference proteome</keyword>
<dbReference type="GO" id="GO:0045910">
    <property type="term" value="P:negative regulation of DNA recombination"/>
    <property type="evidence" value="ECO:0007669"/>
    <property type="project" value="TreeGrafter"/>
</dbReference>
<dbReference type="InterPro" id="IPR036388">
    <property type="entry name" value="WH-like_DNA-bd_sf"/>
</dbReference>
<evidence type="ECO:0000256" key="1">
    <source>
        <dbReference type="ARBA" id="ARBA00004123"/>
    </source>
</evidence>
<accession>A0A9P0ZLX7</accession>
<dbReference type="OrthoDB" id="1110759at2759"/>
<dbReference type="SUPFAM" id="SSF46785">
    <property type="entry name" value="Winged helix' DNA-binding domain"/>
    <property type="match status" value="1"/>
</dbReference>
<dbReference type="PANTHER" id="PTHR11467">
    <property type="entry name" value="HISTONE H1"/>
    <property type="match status" value="1"/>
</dbReference>
<gene>
    <name evidence="6" type="ORF">CEURO_LOCUS17525</name>
</gene>
<dbReference type="GO" id="GO:0031492">
    <property type="term" value="F:nucleosomal DNA binding"/>
    <property type="evidence" value="ECO:0007669"/>
    <property type="project" value="TreeGrafter"/>
</dbReference>
<proteinExistence type="predicted"/>
<evidence type="ECO:0000256" key="4">
    <source>
        <dbReference type="SAM" id="MobiDB-lite"/>
    </source>
</evidence>
<feature type="region of interest" description="Disordered" evidence="4">
    <location>
        <begin position="140"/>
        <end position="160"/>
    </location>
</feature>
<reference evidence="6" key="1">
    <citation type="submission" date="2022-07" db="EMBL/GenBank/DDBJ databases">
        <authorList>
            <person name="Macas J."/>
            <person name="Novak P."/>
            <person name="Neumann P."/>
        </authorList>
    </citation>
    <scope>NUCLEOTIDE SEQUENCE</scope>
</reference>
<keyword evidence="2" id="KW-0238">DNA-binding</keyword>
<dbReference type="SMART" id="SM00526">
    <property type="entry name" value="H15"/>
    <property type="match status" value="1"/>
</dbReference>
<dbReference type="GO" id="GO:0000786">
    <property type="term" value="C:nucleosome"/>
    <property type="evidence" value="ECO:0007669"/>
    <property type="project" value="InterPro"/>
</dbReference>
<feature type="region of interest" description="Disordered" evidence="4">
    <location>
        <begin position="1"/>
        <end position="29"/>
    </location>
</feature>
<dbReference type="PANTHER" id="PTHR11467:SF29">
    <property type="entry name" value="OS03G0711600 PROTEIN"/>
    <property type="match status" value="1"/>
</dbReference>
<dbReference type="Pfam" id="PF00538">
    <property type="entry name" value="Linker_histone"/>
    <property type="match status" value="1"/>
</dbReference>
<feature type="compositionally biased region" description="Pro residues" evidence="4">
    <location>
        <begin position="9"/>
        <end position="26"/>
    </location>
</feature>
<evidence type="ECO:0000256" key="2">
    <source>
        <dbReference type="ARBA" id="ARBA00023125"/>
    </source>
</evidence>
<evidence type="ECO:0000313" key="6">
    <source>
        <dbReference type="EMBL" id="CAH9106868.1"/>
    </source>
</evidence>
<evidence type="ECO:0000256" key="3">
    <source>
        <dbReference type="ARBA" id="ARBA00023242"/>
    </source>
</evidence>
<dbReference type="Gene3D" id="1.10.10.10">
    <property type="entry name" value="Winged helix-like DNA-binding domain superfamily/Winged helix DNA-binding domain"/>
    <property type="match status" value="1"/>
</dbReference>
<sequence length="454" mass="48198">MDLEQTMADPPPLAAAIPAPEPPSAAPVPDDTAHQELYTQMISAAIVALKEPDGSSSRAIAKYIEQTNSNLPSDHPALLNRHLKLMKNSGELIMIKHSYSLPGFTPLPPDLTPTLKRKPGRPPKRKLGDETLAQLSAQEGHIPTDSFLVPAGLDGGPPTSLPQVAANVSPAMQGVEALQQFSAPERHVQTESVLVAPGLDGGSAIPLPPLADNVSLPKRGRGRPKKLNSDGTSSVDSLKPETLLIQNGRRRPGRPPKSGNMPWLGGVVGRPRGRPKRFASTGIAKSRGRPKVTGMKLGGRPRGRPAKKVLVGRGPTASGVAINVPIIDGDARIAPNGILVAPRRRGRPPKLATACPVRVATNGLLRTSSVHGIIKPRKLTGKRPGRPRKDAALTISVAPNTQQLEAFQDLQAKYENLKTRASEIASVIKPCLNRETMPAIAMAAFQELESFGGR</sequence>
<keyword evidence="3" id="KW-0539">Nucleus</keyword>
<dbReference type="GO" id="GO:0006334">
    <property type="term" value="P:nucleosome assembly"/>
    <property type="evidence" value="ECO:0007669"/>
    <property type="project" value="InterPro"/>
</dbReference>
<organism evidence="6 7">
    <name type="scientific">Cuscuta europaea</name>
    <name type="common">European dodder</name>
    <dbReference type="NCBI Taxonomy" id="41803"/>
    <lineage>
        <taxon>Eukaryota</taxon>
        <taxon>Viridiplantae</taxon>
        <taxon>Streptophyta</taxon>
        <taxon>Embryophyta</taxon>
        <taxon>Tracheophyta</taxon>
        <taxon>Spermatophyta</taxon>
        <taxon>Magnoliopsida</taxon>
        <taxon>eudicotyledons</taxon>
        <taxon>Gunneridae</taxon>
        <taxon>Pentapetalae</taxon>
        <taxon>asterids</taxon>
        <taxon>lamiids</taxon>
        <taxon>Solanales</taxon>
        <taxon>Convolvulaceae</taxon>
        <taxon>Cuscuteae</taxon>
        <taxon>Cuscuta</taxon>
        <taxon>Cuscuta subgen. Cuscuta</taxon>
    </lineage>
</organism>
<feature type="region of interest" description="Disordered" evidence="4">
    <location>
        <begin position="203"/>
        <end position="307"/>
    </location>
</feature>
<dbReference type="CDD" id="cd00073">
    <property type="entry name" value="H15"/>
    <property type="match status" value="1"/>
</dbReference>
<dbReference type="SMART" id="SM00384">
    <property type="entry name" value="AT_hook"/>
    <property type="match status" value="8"/>
</dbReference>
<dbReference type="PROSITE" id="PS51504">
    <property type="entry name" value="H15"/>
    <property type="match status" value="1"/>
</dbReference>
<dbReference type="GO" id="GO:0030261">
    <property type="term" value="P:chromosome condensation"/>
    <property type="evidence" value="ECO:0007669"/>
    <property type="project" value="TreeGrafter"/>
</dbReference>
<evidence type="ECO:0000313" key="7">
    <source>
        <dbReference type="Proteomes" id="UP001152484"/>
    </source>
</evidence>
<dbReference type="InterPro" id="IPR005818">
    <property type="entry name" value="Histone_H1/H5_H15"/>
</dbReference>
<dbReference type="GO" id="GO:0003690">
    <property type="term" value="F:double-stranded DNA binding"/>
    <property type="evidence" value="ECO:0007669"/>
    <property type="project" value="TreeGrafter"/>
</dbReference>
<dbReference type="Proteomes" id="UP001152484">
    <property type="component" value="Unassembled WGS sequence"/>
</dbReference>
<dbReference type="AlphaFoldDB" id="A0A9P0ZLX7"/>
<feature type="domain" description="H15" evidence="5">
    <location>
        <begin position="34"/>
        <end position="103"/>
    </location>
</feature>